<name>A0ABS7BY37_9BACL</name>
<reference evidence="3 4" key="1">
    <citation type="submission" date="2021-07" db="EMBL/GenBank/DDBJ databases">
        <title>Paenibacillus radiodurans sp. nov., isolated from the southeastern edge of Tengger Desert.</title>
        <authorList>
            <person name="Zhang G."/>
        </authorList>
    </citation>
    <scope>NUCLEOTIDE SEQUENCE [LARGE SCALE GENOMIC DNA]</scope>
    <source>
        <strain evidence="3 4">CCM 7311</strain>
    </source>
</reference>
<dbReference type="SUPFAM" id="SSF53850">
    <property type="entry name" value="Periplasmic binding protein-like II"/>
    <property type="match status" value="1"/>
</dbReference>
<organism evidence="3 4">
    <name type="scientific">Paenibacillus sepulcri</name>
    <dbReference type="NCBI Taxonomy" id="359917"/>
    <lineage>
        <taxon>Bacteria</taxon>
        <taxon>Bacillati</taxon>
        <taxon>Bacillota</taxon>
        <taxon>Bacilli</taxon>
        <taxon>Bacillales</taxon>
        <taxon>Paenibacillaceae</taxon>
        <taxon>Paenibacillus</taxon>
    </lineage>
</organism>
<feature type="chain" id="PRO_5045285694" evidence="2">
    <location>
        <begin position="29"/>
        <end position="494"/>
    </location>
</feature>
<dbReference type="Gene3D" id="3.40.190.10">
    <property type="entry name" value="Periplasmic binding protein-like II"/>
    <property type="match status" value="1"/>
</dbReference>
<comment type="caution">
    <text evidence="3">The sequence shown here is derived from an EMBL/GenBank/DDBJ whole genome shotgun (WGS) entry which is preliminary data.</text>
</comment>
<dbReference type="EMBL" id="JAHZIK010000088">
    <property type="protein sequence ID" value="MBW7453558.1"/>
    <property type="molecule type" value="Genomic_DNA"/>
</dbReference>
<gene>
    <name evidence="3" type="ORF">K0U00_05835</name>
</gene>
<feature type="region of interest" description="Disordered" evidence="1">
    <location>
        <begin position="31"/>
        <end position="50"/>
    </location>
</feature>
<dbReference type="PROSITE" id="PS51257">
    <property type="entry name" value="PROKAR_LIPOPROTEIN"/>
    <property type="match status" value="1"/>
</dbReference>
<proteinExistence type="predicted"/>
<sequence length="494" mass="55259">MKASSQKLAVMASVILIVSMLLSGCGSSADTKNESASESASGQNGKSGGDKPVSFKIVSWAGPGKKEGMDMVINEYKKIKPNVDITFEEVAQTNADFDVWMAAQLAGNQEPEVAMDFSYDSAYTKYVDKGYKVLEMDPYLDKVSPYTSKAWKDSFRDVDLNLMRSTENGKLNNIATSMVTLKIAYNKDIYDQLGLKVPTTYSEMIANFKKIREADIGVEPFSGFLKVTSAWDWFARFTAQQTEEQSVPLIDTLLKNNKYEQDEYVKAIDNGTIDMNKPEIKNLFELFKDFTSYWAPGAIAMTNTEARDMWLQGKAASTFTINIDAKPFASDMKPTFNWDTFEFPVMTKDVAPSSNENPAEFGDLADAFVVMPSAIKENVQDAVMDFIMFYTSPEIATKLADMNWIIPTAGGATPNANLERYLPKNRPQNQIDLNSQAPLGTAARQYVLQQIQRYVLDDITIDQLVDLIDKNMKEEVAKIKKEKGWSADNDYGHK</sequence>
<keyword evidence="4" id="KW-1185">Reference proteome</keyword>
<feature type="signal peptide" evidence="2">
    <location>
        <begin position="1"/>
        <end position="28"/>
    </location>
</feature>
<evidence type="ECO:0000313" key="3">
    <source>
        <dbReference type="EMBL" id="MBW7453558.1"/>
    </source>
</evidence>
<evidence type="ECO:0000256" key="2">
    <source>
        <dbReference type="SAM" id="SignalP"/>
    </source>
</evidence>
<dbReference type="PANTHER" id="PTHR43649">
    <property type="entry name" value="ARABINOSE-BINDING PROTEIN-RELATED"/>
    <property type="match status" value="1"/>
</dbReference>
<evidence type="ECO:0000256" key="1">
    <source>
        <dbReference type="SAM" id="MobiDB-lite"/>
    </source>
</evidence>
<accession>A0ABS7BY37</accession>
<keyword evidence="2" id="KW-0732">Signal</keyword>
<evidence type="ECO:0000313" key="4">
    <source>
        <dbReference type="Proteomes" id="UP001519887"/>
    </source>
</evidence>
<dbReference type="RefSeq" id="WP_210044890.1">
    <property type="nucleotide sequence ID" value="NZ_JBHLVU010000024.1"/>
</dbReference>
<feature type="compositionally biased region" description="Polar residues" evidence="1">
    <location>
        <begin position="31"/>
        <end position="44"/>
    </location>
</feature>
<protein>
    <submittedName>
        <fullName evidence="3">Extracellular solute-binding protein</fullName>
    </submittedName>
</protein>
<dbReference type="InterPro" id="IPR050490">
    <property type="entry name" value="Bact_solute-bd_prot1"/>
</dbReference>
<dbReference type="Proteomes" id="UP001519887">
    <property type="component" value="Unassembled WGS sequence"/>
</dbReference>